<comment type="caution">
    <text evidence="2">The sequence shown here is derived from an EMBL/GenBank/DDBJ whole genome shotgun (WGS) entry which is preliminary data.</text>
</comment>
<keyword evidence="3" id="KW-1185">Reference proteome</keyword>
<feature type="region of interest" description="Disordered" evidence="1">
    <location>
        <begin position="95"/>
        <end position="117"/>
    </location>
</feature>
<organism evidence="2 3">
    <name type="scientific">Shewanella gaetbuli</name>
    <dbReference type="NCBI Taxonomy" id="220752"/>
    <lineage>
        <taxon>Bacteria</taxon>
        <taxon>Pseudomonadati</taxon>
        <taxon>Pseudomonadota</taxon>
        <taxon>Gammaproteobacteria</taxon>
        <taxon>Alteromonadales</taxon>
        <taxon>Shewanellaceae</taxon>
        <taxon>Shewanella</taxon>
    </lineage>
</organism>
<reference evidence="2" key="1">
    <citation type="submission" date="2022-01" db="EMBL/GenBank/DDBJ databases">
        <title>Whole genome-based taxonomy of the Shewanellaceae.</title>
        <authorList>
            <person name="Martin-Rodriguez A.J."/>
        </authorList>
    </citation>
    <scope>NUCLEOTIDE SEQUENCE</scope>
    <source>
        <strain evidence="2">DSM 16422</strain>
    </source>
</reference>
<dbReference type="RefSeq" id="WP_248995646.1">
    <property type="nucleotide sequence ID" value="NZ_JAKIKP010000006.1"/>
</dbReference>
<feature type="compositionally biased region" description="Basic residues" evidence="1">
    <location>
        <begin position="106"/>
        <end position="117"/>
    </location>
</feature>
<evidence type="ECO:0000313" key="2">
    <source>
        <dbReference type="EMBL" id="MCL1142960.1"/>
    </source>
</evidence>
<name>A0A9X1ZP04_9GAMM</name>
<dbReference type="AlphaFoldDB" id="A0A9X1ZP04"/>
<accession>A0A9X1ZP04</accession>
<evidence type="ECO:0000256" key="1">
    <source>
        <dbReference type="SAM" id="MobiDB-lite"/>
    </source>
</evidence>
<sequence>MLKKIGQLISDIQTSAHHARQLALIDDRLTLLETAVKRAHERLDLTNQRICHIEHYLGLRHHSFAPSEDAWDFYQVRNDVQKGKRPESKYFAAMRKKNAASAEHRHGTRKRKHAKAA</sequence>
<proteinExistence type="predicted"/>
<gene>
    <name evidence="2" type="ORF">L2672_09670</name>
</gene>
<dbReference type="Proteomes" id="UP001139333">
    <property type="component" value="Unassembled WGS sequence"/>
</dbReference>
<protein>
    <submittedName>
        <fullName evidence="2">Uncharacterized protein</fullName>
    </submittedName>
</protein>
<dbReference type="EMBL" id="JAKIKP010000006">
    <property type="protein sequence ID" value="MCL1142960.1"/>
    <property type="molecule type" value="Genomic_DNA"/>
</dbReference>
<evidence type="ECO:0000313" key="3">
    <source>
        <dbReference type="Proteomes" id="UP001139333"/>
    </source>
</evidence>